<dbReference type="GO" id="GO:0022857">
    <property type="term" value="F:transmembrane transporter activity"/>
    <property type="evidence" value="ECO:0007669"/>
    <property type="project" value="InterPro"/>
</dbReference>
<dbReference type="GO" id="GO:0008922">
    <property type="term" value="F:long-chain fatty acid [acyl-carrier-protein] ligase activity"/>
    <property type="evidence" value="ECO:0007669"/>
    <property type="project" value="UniProtKB-EC"/>
</dbReference>
<dbReference type="InterPro" id="IPR000873">
    <property type="entry name" value="AMP-dep_synth/lig_dom"/>
</dbReference>
<feature type="transmembrane region" description="Helical" evidence="4">
    <location>
        <begin position="778"/>
        <end position="797"/>
    </location>
</feature>
<evidence type="ECO:0000313" key="7">
    <source>
        <dbReference type="Proteomes" id="UP000031135"/>
    </source>
</evidence>
<keyword evidence="6" id="KW-0012">Acyltransferase</keyword>
<reference evidence="6 7" key="1">
    <citation type="journal article" date="2014" name="Genome Biol. Evol.">
        <title>Comparative Genomics of the Campylobacter lari Group.</title>
        <authorList>
            <person name="Miller W.G."/>
            <person name="Yee E."/>
            <person name="Chapman M.H."/>
            <person name="Smith T.P."/>
            <person name="Bono J.L."/>
            <person name="Huynh S."/>
            <person name="Parker C.T."/>
            <person name="Vandamme P."/>
            <person name="Luong K."/>
            <person name="Korlach J."/>
        </authorList>
    </citation>
    <scope>NUCLEOTIDE SEQUENCE [LARGE SCALE GENOMIC DNA]</scope>
    <source>
        <strain evidence="6 7">LMG 24374</strain>
    </source>
</reference>
<dbReference type="NCBIfam" id="NF006386">
    <property type="entry name" value="PRK08633.1"/>
    <property type="match status" value="1"/>
</dbReference>
<dbReference type="InterPro" id="IPR002123">
    <property type="entry name" value="Plipid/glycerol_acylTrfase"/>
</dbReference>
<feature type="transmembrane region" description="Helical" evidence="4">
    <location>
        <begin position="45"/>
        <end position="64"/>
    </location>
</feature>
<keyword evidence="6" id="KW-0808">Transferase</keyword>
<dbReference type="InterPro" id="IPR050237">
    <property type="entry name" value="ATP-dep_AMP-bd_enzyme"/>
</dbReference>
<dbReference type="RefSeq" id="WP_039664114.1">
    <property type="nucleotide sequence ID" value="NZ_CP007772.1"/>
</dbReference>
<dbReference type="EC" id="6.2.1.20" evidence="6"/>
<feature type="transmembrane region" description="Helical" evidence="4">
    <location>
        <begin position="300"/>
        <end position="320"/>
    </location>
</feature>
<dbReference type="PANTHER" id="PTHR43767:SF10">
    <property type="entry name" value="SURFACTIN SYNTHASE SUBUNIT 1"/>
    <property type="match status" value="1"/>
</dbReference>
<dbReference type="PANTHER" id="PTHR43767">
    <property type="entry name" value="LONG-CHAIN-FATTY-ACID--COA LIGASE"/>
    <property type="match status" value="1"/>
</dbReference>
<dbReference type="InterPro" id="IPR036259">
    <property type="entry name" value="MFS_trans_sf"/>
</dbReference>
<dbReference type="EMBL" id="CP007772">
    <property type="protein sequence ID" value="AJC90921.1"/>
    <property type="molecule type" value="Genomic_DNA"/>
</dbReference>
<feature type="transmembrane region" description="Helical" evidence="4">
    <location>
        <begin position="136"/>
        <end position="161"/>
    </location>
</feature>
<dbReference type="HOGENOM" id="CLU_008489_1_0_7"/>
<dbReference type="CDD" id="cd07989">
    <property type="entry name" value="LPLAT_AGPAT-like"/>
    <property type="match status" value="1"/>
</dbReference>
<feature type="transmembrane region" description="Helical" evidence="4">
    <location>
        <begin position="237"/>
        <end position="261"/>
    </location>
</feature>
<keyword evidence="3 4" id="KW-0472">Membrane</keyword>
<feature type="transmembrane region" description="Helical" evidence="4">
    <location>
        <begin position="181"/>
        <end position="199"/>
    </location>
</feature>
<dbReference type="Gene3D" id="3.40.50.12780">
    <property type="entry name" value="N-terminal domain of ligase-like"/>
    <property type="match status" value="1"/>
</dbReference>
<feature type="transmembrane region" description="Helical" evidence="4">
    <location>
        <begin position="6"/>
        <end position="24"/>
    </location>
</feature>
<dbReference type="InterPro" id="IPR042099">
    <property type="entry name" value="ANL_N_sf"/>
</dbReference>
<dbReference type="SUPFAM" id="SSF56801">
    <property type="entry name" value="Acetyl-CoA synthetase-like"/>
    <property type="match status" value="1"/>
</dbReference>
<feature type="transmembrane region" description="Helical" evidence="4">
    <location>
        <begin position="394"/>
        <end position="411"/>
    </location>
</feature>
<dbReference type="Pfam" id="PF07690">
    <property type="entry name" value="MFS_1"/>
    <property type="match status" value="1"/>
</dbReference>
<dbReference type="SUPFAM" id="SSF69593">
    <property type="entry name" value="Glycerol-3-phosphate (1)-acyltransferase"/>
    <property type="match status" value="1"/>
</dbReference>
<name>A0A0A8HA18_9BACT</name>
<feature type="domain" description="Phospholipid/glycerol acyltransferase" evidence="5">
    <location>
        <begin position="447"/>
        <end position="561"/>
    </location>
</feature>
<dbReference type="InterPro" id="IPR011701">
    <property type="entry name" value="MFS"/>
</dbReference>
<dbReference type="InterPro" id="IPR020845">
    <property type="entry name" value="AMP-binding_CS"/>
</dbReference>
<evidence type="ECO:0000259" key="5">
    <source>
        <dbReference type="SMART" id="SM00563"/>
    </source>
</evidence>
<dbReference type="EC" id="2.3.1.40" evidence="6"/>
<feature type="transmembrane region" description="Helical" evidence="4">
    <location>
        <begin position="326"/>
        <end position="348"/>
    </location>
</feature>
<dbReference type="InterPro" id="IPR045851">
    <property type="entry name" value="AMP-bd_C_sf"/>
</dbReference>
<evidence type="ECO:0000256" key="2">
    <source>
        <dbReference type="ARBA" id="ARBA00022989"/>
    </source>
</evidence>
<evidence type="ECO:0000256" key="4">
    <source>
        <dbReference type="SAM" id="Phobius"/>
    </source>
</evidence>
<dbReference type="Proteomes" id="UP000031135">
    <property type="component" value="Chromosome"/>
</dbReference>
<evidence type="ECO:0000313" key="6">
    <source>
        <dbReference type="EMBL" id="AJC90921.1"/>
    </source>
</evidence>
<dbReference type="AlphaFoldDB" id="A0A0A8HA18"/>
<dbReference type="KEGG" id="csm:CSUB8521_1085"/>
<dbReference type="Pfam" id="PF01553">
    <property type="entry name" value="Acyltransferase"/>
    <property type="match status" value="1"/>
</dbReference>
<dbReference type="Pfam" id="PF00501">
    <property type="entry name" value="AMP-binding"/>
    <property type="match status" value="1"/>
</dbReference>
<feature type="transmembrane region" description="Helical" evidence="4">
    <location>
        <begin position="273"/>
        <end position="293"/>
    </location>
</feature>
<dbReference type="SMART" id="SM00563">
    <property type="entry name" value="PlsC"/>
    <property type="match status" value="1"/>
</dbReference>
<feature type="transmembrane region" description="Helical" evidence="4">
    <location>
        <begin position="369"/>
        <end position="388"/>
    </location>
</feature>
<gene>
    <name evidence="6" type="primary">aas</name>
    <name evidence="6" type="ORF">CSUB8521_1085</name>
</gene>
<sequence>MQGNFLKIFGVLPFLAVAFINAFVDLGHKIIIQNTIYKVYEDSTQLFLTAIVNALMLLPFVLMLSPSGFLADKFPKNKIMKMSAYFSVVLTCIICLCYYLGAFWLAFAMTFIMGVQSALYSPAKYGFIKELVGKELLAMGNGAVNAVSIVAILAGMAVFSLSFEMLFNSNFNDSSDVLQQIAPLGFVLIVFSLLELFLAHKLPSLKEEDKNLSFNKKQYFQGKLLASNLKTIFSHKVIWLCIIGISLFWAISQLYLVSFPVYAKNDLFIENTFYVQCSLAFSGIGVIIGSLISGKFSKNYIELGLIPLGALGIFLMSLLMPFLETLLSYSAIFFVFGLCGAFFIIPLNSLIQFHAKENELGKVLAGNNFIQNVFMLGFLMLATLGAYLELQASTLFYFIMVVALLGSIYVLGKLPFSLVRLLMSLAFFQRYRLLVEGFENIPEKGGALLLGNHISFIDWAIVQMAIPRKIYFVMERSIYSKWYIKVFLDKFGVIPVSSASSKSSLELIAMHIKNGNLVCLFPEGVLSRHGQLNEFKGGFELVCSKLEERDGVILPFYIKGLWGSAFSRSDEEFSARNRKISKRKIAIAFGKSLPIHSKKEAVKAKVFELSFIAWKSQCESMHTIARAWIDSAKRNLNQIAIVDPLIGGITYRKMLALSLVFSSFIKNRSYDLNIQPTQGSYAPKEECIGILLPASMASSLCNLSVLLANKIVVNLNFTAGTKAINQAIQSSQIQQIYTSRKFIEKLESKGVKLEFEAHVRLIFMEDVIASFKTQKFKIFSMLALVSILPTCLLKTLFAPNKQNLAVAAILFSSGSEGMPKGVMLNNRNILSNIAQISDVLCAKNEDVVLSSLPPFHAFGLTVTTFLPLLEGIKSVTHADPTDALGVAKAVAKNNVSIMCGTSTFLGIYARNKKLDAIMFESLRIIVSGAEKLKNEVRTVFEMKFKKPIFEGYGATETTPVASVNLPNKFDPDYWILHRANKEGSVGMPLPGSAIRIVDPSSYKSLNHGEDGLILIGGHQVMVGYLNNKEKTDEVIKEIDGIRWYNTGDKGHVDEDGFLYIIDRYSRFAKVGGEMVSLGALEEEIAKFINTEVVKFCAVALEDDKKGEAVCLLIECQEQDFKGICEAIKNSTMPAIFKPSKYFKVEQIPLLGSGKVDLKGAKDLAKNLQEN</sequence>
<protein>
    <submittedName>
        <fullName evidence="6">2-acylglycerophosphoethanolamine acyltransferase / acyl-[acp] synthetase</fullName>
        <ecNumber evidence="6">2.3.1.40</ecNumber>
        <ecNumber evidence="6">6.2.1.20</ecNumber>
    </submittedName>
</protein>
<feature type="transmembrane region" description="Helical" evidence="4">
    <location>
        <begin position="84"/>
        <end position="115"/>
    </location>
</feature>
<dbReference type="SUPFAM" id="SSF103473">
    <property type="entry name" value="MFS general substrate transporter"/>
    <property type="match status" value="1"/>
</dbReference>
<evidence type="ECO:0000256" key="1">
    <source>
        <dbReference type="ARBA" id="ARBA00022692"/>
    </source>
</evidence>
<keyword evidence="6" id="KW-0436">Ligase</keyword>
<organism evidence="6 7">
    <name type="scientific">Campylobacter subantarcticus LMG 24374</name>
    <dbReference type="NCBI Taxonomy" id="1388751"/>
    <lineage>
        <taxon>Bacteria</taxon>
        <taxon>Pseudomonadati</taxon>
        <taxon>Campylobacterota</taxon>
        <taxon>Epsilonproteobacteria</taxon>
        <taxon>Campylobacterales</taxon>
        <taxon>Campylobacteraceae</taxon>
        <taxon>Campylobacter</taxon>
    </lineage>
</organism>
<accession>A0A0A8HA18</accession>
<dbReference type="GO" id="GO:0008779">
    <property type="term" value="F:acyl-[acyl-carrier-protein]-phospholipid O-acyltransferase activity"/>
    <property type="evidence" value="ECO:0007669"/>
    <property type="project" value="UniProtKB-EC"/>
</dbReference>
<dbReference type="Gene3D" id="3.30.300.30">
    <property type="match status" value="1"/>
</dbReference>
<dbReference type="PROSITE" id="PS00455">
    <property type="entry name" value="AMP_BINDING"/>
    <property type="match status" value="1"/>
</dbReference>
<keyword evidence="2 4" id="KW-1133">Transmembrane helix</keyword>
<dbReference type="CDD" id="cd06173">
    <property type="entry name" value="MFS_MefA_like"/>
    <property type="match status" value="1"/>
</dbReference>
<evidence type="ECO:0000256" key="3">
    <source>
        <dbReference type="ARBA" id="ARBA00023136"/>
    </source>
</evidence>
<keyword evidence="1 4" id="KW-0812">Transmembrane</keyword>
<dbReference type="Gene3D" id="1.20.1250.20">
    <property type="entry name" value="MFS general substrate transporter like domains"/>
    <property type="match status" value="1"/>
</dbReference>
<dbReference type="OrthoDB" id="9799237at2"/>
<proteinExistence type="predicted"/>